<dbReference type="Proteomes" id="UP001432322">
    <property type="component" value="Unassembled WGS sequence"/>
</dbReference>
<dbReference type="InterPro" id="IPR053014">
    <property type="entry name" value="Cuticle_assoc_divergent"/>
</dbReference>
<dbReference type="EMBL" id="BTSY01000003">
    <property type="protein sequence ID" value="GMT19434.1"/>
    <property type="molecule type" value="Genomic_DNA"/>
</dbReference>
<sequence>CARLNQRQQPIRKDEELWKEEIPWERGGDDIKSTTAVRINPVSAGEDLYPVDALPSGSVPMGTLSSGSTLVGEVCRESLDCVQGAVCEERRCKCMLSHVEVEAYCWKRINPEESGCTYDAQCEAVAPGSRCVFSICRCSGNRSPSATRE</sequence>
<evidence type="ECO:0000313" key="3">
    <source>
        <dbReference type="Proteomes" id="UP001432322"/>
    </source>
</evidence>
<dbReference type="PANTHER" id="PTHR46339">
    <property type="entry name" value="PROTEIN CBG15282-RELATED"/>
    <property type="match status" value="1"/>
</dbReference>
<dbReference type="AlphaFoldDB" id="A0AAV5VNT9"/>
<dbReference type="Pfam" id="PF01683">
    <property type="entry name" value="EB"/>
    <property type="match status" value="1"/>
</dbReference>
<keyword evidence="3" id="KW-1185">Reference proteome</keyword>
<evidence type="ECO:0000313" key="2">
    <source>
        <dbReference type="EMBL" id="GMT19434.1"/>
    </source>
</evidence>
<comment type="caution">
    <text evidence="2">The sequence shown here is derived from an EMBL/GenBank/DDBJ whole genome shotgun (WGS) entry which is preliminary data.</text>
</comment>
<feature type="non-terminal residue" evidence="2">
    <location>
        <position position="149"/>
    </location>
</feature>
<organism evidence="2 3">
    <name type="scientific">Pristionchus fissidentatus</name>
    <dbReference type="NCBI Taxonomy" id="1538716"/>
    <lineage>
        <taxon>Eukaryota</taxon>
        <taxon>Metazoa</taxon>
        <taxon>Ecdysozoa</taxon>
        <taxon>Nematoda</taxon>
        <taxon>Chromadorea</taxon>
        <taxon>Rhabditida</taxon>
        <taxon>Rhabditina</taxon>
        <taxon>Diplogasteromorpha</taxon>
        <taxon>Diplogasteroidea</taxon>
        <taxon>Neodiplogasteridae</taxon>
        <taxon>Pristionchus</taxon>
    </lineage>
</organism>
<gene>
    <name evidence="2" type="ORF">PFISCL1PPCAC_10731</name>
</gene>
<name>A0AAV5VNT9_9BILA</name>
<feature type="non-terminal residue" evidence="2">
    <location>
        <position position="1"/>
    </location>
</feature>
<proteinExistence type="predicted"/>
<dbReference type="InterPro" id="IPR006149">
    <property type="entry name" value="EB_dom"/>
</dbReference>
<accession>A0AAV5VNT9</accession>
<evidence type="ECO:0000259" key="1">
    <source>
        <dbReference type="Pfam" id="PF01683"/>
    </source>
</evidence>
<reference evidence="2" key="1">
    <citation type="submission" date="2023-10" db="EMBL/GenBank/DDBJ databases">
        <title>Genome assembly of Pristionchus species.</title>
        <authorList>
            <person name="Yoshida K."/>
            <person name="Sommer R.J."/>
        </authorList>
    </citation>
    <scope>NUCLEOTIDE SEQUENCE</scope>
    <source>
        <strain evidence="2">RS5133</strain>
    </source>
</reference>
<protein>
    <recommendedName>
        <fullName evidence="1">EB domain-containing protein</fullName>
    </recommendedName>
</protein>
<feature type="domain" description="EB" evidence="1">
    <location>
        <begin position="94"/>
        <end position="144"/>
    </location>
</feature>